<evidence type="ECO:0008006" key="5">
    <source>
        <dbReference type="Google" id="ProtNLM"/>
    </source>
</evidence>
<evidence type="ECO:0000313" key="2">
    <source>
        <dbReference type="EMBL" id="GBO04161.1"/>
    </source>
</evidence>
<protein>
    <recommendedName>
        <fullName evidence="5">FH2 domain-containing protein</fullName>
    </recommendedName>
</protein>
<keyword evidence="4" id="KW-1185">Reference proteome</keyword>
<dbReference type="EMBL" id="BGPR01031226">
    <property type="protein sequence ID" value="GBO04164.1"/>
    <property type="molecule type" value="Genomic_DNA"/>
</dbReference>
<accession>A0A4Y2TVV8</accession>
<reference evidence="2 4" key="1">
    <citation type="journal article" date="2019" name="Sci. Rep.">
        <title>Orb-weaving spider Araneus ventricosus genome elucidates the spidroin gene catalogue.</title>
        <authorList>
            <person name="Kono N."/>
            <person name="Nakamura H."/>
            <person name="Ohtoshi R."/>
            <person name="Moran D.A.P."/>
            <person name="Shinohara A."/>
            <person name="Yoshida Y."/>
            <person name="Fujiwara M."/>
            <person name="Mori M."/>
            <person name="Tomita M."/>
            <person name="Arakawa K."/>
        </authorList>
    </citation>
    <scope>NUCLEOTIDE SEQUENCE [LARGE SCALE GENOMIC DNA]</scope>
</reference>
<feature type="coiled-coil region" evidence="1">
    <location>
        <begin position="52"/>
        <end position="79"/>
    </location>
</feature>
<name>A0A4Y2TVV8_ARAVE</name>
<organism evidence="2 4">
    <name type="scientific">Araneus ventricosus</name>
    <name type="common">Orbweaver spider</name>
    <name type="synonym">Epeira ventricosa</name>
    <dbReference type="NCBI Taxonomy" id="182803"/>
    <lineage>
        <taxon>Eukaryota</taxon>
        <taxon>Metazoa</taxon>
        <taxon>Ecdysozoa</taxon>
        <taxon>Arthropoda</taxon>
        <taxon>Chelicerata</taxon>
        <taxon>Arachnida</taxon>
        <taxon>Araneae</taxon>
        <taxon>Araneomorphae</taxon>
        <taxon>Entelegynae</taxon>
        <taxon>Araneoidea</taxon>
        <taxon>Araneidae</taxon>
        <taxon>Araneus</taxon>
    </lineage>
</organism>
<sequence length="82" mass="9302">MAFFAKAQKVDLLSLAAEVDLDVSPNVGSLEFLKLIQLSADYEQETFTDILKAVTSARIQKEKEQKEREERELAARKERICG</sequence>
<dbReference type="Proteomes" id="UP000499080">
    <property type="component" value="Unassembled WGS sequence"/>
</dbReference>
<dbReference type="EMBL" id="BGPR01031225">
    <property type="protein sequence ID" value="GBO04161.1"/>
    <property type="molecule type" value="Genomic_DNA"/>
</dbReference>
<comment type="caution">
    <text evidence="2">The sequence shown here is derived from an EMBL/GenBank/DDBJ whole genome shotgun (WGS) entry which is preliminary data.</text>
</comment>
<proteinExistence type="predicted"/>
<gene>
    <name evidence="2" type="ORF">AVEN_180066_1</name>
    <name evidence="3" type="ORF">AVEN_184327_1</name>
</gene>
<evidence type="ECO:0000313" key="3">
    <source>
        <dbReference type="EMBL" id="GBO04164.1"/>
    </source>
</evidence>
<evidence type="ECO:0000313" key="4">
    <source>
        <dbReference type="Proteomes" id="UP000499080"/>
    </source>
</evidence>
<keyword evidence="1" id="KW-0175">Coiled coil</keyword>
<evidence type="ECO:0000256" key="1">
    <source>
        <dbReference type="SAM" id="Coils"/>
    </source>
</evidence>
<dbReference type="AlphaFoldDB" id="A0A4Y2TVV8"/>